<dbReference type="Gene3D" id="3.40.50.720">
    <property type="entry name" value="NAD(P)-binding Rossmann-like Domain"/>
    <property type="match status" value="1"/>
</dbReference>
<dbReference type="PANTHER" id="PTHR43000">
    <property type="entry name" value="DTDP-D-GLUCOSE 4,6-DEHYDRATASE-RELATED"/>
    <property type="match status" value="1"/>
</dbReference>
<proteinExistence type="inferred from homology"/>
<evidence type="ECO:0000256" key="1">
    <source>
        <dbReference type="ARBA" id="ARBA00007637"/>
    </source>
</evidence>
<sequence>MKKVLVTGAGGFVGRHSLKTLVERGFEVHAVASKTLPTVNSDCTWHLANLLDHRSIKELVYQVKPTHLLHFAWCYTVPGQYWKSQDNFWWVQASLELLRQFQEQGGDRVVMGGTCAEYDWKYGYCSEFVTPRNPDTPYGICKNALQEMVSCYCETTSLSSAWGRIFFPYGAGEYPNRLVSSVILSLLKGEPARCSHGNQIRDFMYVQDVADAFVALLESEVTGAVNIGSGRAIAIKDVVYQIADIIGRSDLVQLGAIPSAATETPLLVADVTRLSNEVGWKRQFSLDMGIEQAIIWWKN</sequence>
<comment type="caution">
    <text evidence="3">The sequence shown here is derived from an EMBL/GenBank/DDBJ whole genome shotgun (WGS) entry which is preliminary data.</text>
</comment>
<comment type="similarity">
    <text evidence="1">Belongs to the NAD(P)-dependent epimerase/dehydratase family.</text>
</comment>
<gene>
    <name evidence="3" type="ORF">WMG39_22330</name>
</gene>
<accession>A0ABU8YT58</accession>
<name>A0ABU8YT58_9CYAN</name>
<dbReference type="SUPFAM" id="SSF51735">
    <property type="entry name" value="NAD(P)-binding Rossmann-fold domains"/>
    <property type="match status" value="1"/>
</dbReference>
<dbReference type="InterPro" id="IPR001509">
    <property type="entry name" value="Epimerase_deHydtase"/>
</dbReference>
<protein>
    <submittedName>
        <fullName evidence="3">NAD(P)-dependent oxidoreductase</fullName>
    </submittedName>
</protein>
<reference evidence="3 4" key="1">
    <citation type="journal article" date="2020" name="Harmful Algae">
        <title>Molecular and morphological characterization of a novel dihydroanatoxin-a producing Microcoleus species (cyanobacteria) from the Russian River, California, USA.</title>
        <authorList>
            <person name="Conklin K.Y."/>
            <person name="Stancheva R."/>
            <person name="Otten T.G."/>
            <person name="Fadness R."/>
            <person name="Boyer G.L."/>
            <person name="Read B."/>
            <person name="Zhang X."/>
            <person name="Sheath R.G."/>
        </authorList>
    </citation>
    <scope>NUCLEOTIDE SEQUENCE [LARGE SCALE GENOMIC DNA]</scope>
    <source>
        <strain evidence="3 4">PTRS2</strain>
    </source>
</reference>
<dbReference type="InterPro" id="IPR036291">
    <property type="entry name" value="NAD(P)-bd_dom_sf"/>
</dbReference>
<evidence type="ECO:0000259" key="2">
    <source>
        <dbReference type="Pfam" id="PF01370"/>
    </source>
</evidence>
<dbReference type="Pfam" id="PF01370">
    <property type="entry name" value="Epimerase"/>
    <property type="match status" value="1"/>
</dbReference>
<dbReference type="RefSeq" id="WP_340524846.1">
    <property type="nucleotide sequence ID" value="NZ_JBBLXS010000384.1"/>
</dbReference>
<evidence type="ECO:0000313" key="4">
    <source>
        <dbReference type="Proteomes" id="UP001384579"/>
    </source>
</evidence>
<organism evidence="3 4">
    <name type="scientific">Microcoleus anatoxicus PTRS2</name>
    <dbReference type="NCBI Taxonomy" id="2705321"/>
    <lineage>
        <taxon>Bacteria</taxon>
        <taxon>Bacillati</taxon>
        <taxon>Cyanobacteriota</taxon>
        <taxon>Cyanophyceae</taxon>
        <taxon>Oscillatoriophycideae</taxon>
        <taxon>Oscillatoriales</taxon>
        <taxon>Microcoleaceae</taxon>
        <taxon>Microcoleus</taxon>
        <taxon>Microcoleus anatoxicus</taxon>
    </lineage>
</organism>
<evidence type="ECO:0000313" key="3">
    <source>
        <dbReference type="EMBL" id="MEK0187571.1"/>
    </source>
</evidence>
<dbReference type="EMBL" id="JBBLXS010000384">
    <property type="protein sequence ID" value="MEK0187571.1"/>
    <property type="molecule type" value="Genomic_DNA"/>
</dbReference>
<feature type="domain" description="NAD-dependent epimerase/dehydratase" evidence="2">
    <location>
        <begin position="4"/>
        <end position="228"/>
    </location>
</feature>
<keyword evidence="4" id="KW-1185">Reference proteome</keyword>
<dbReference type="Proteomes" id="UP001384579">
    <property type="component" value="Unassembled WGS sequence"/>
</dbReference>